<proteinExistence type="predicted"/>
<dbReference type="EMBL" id="ODYU01000054">
    <property type="protein sequence ID" value="SOQ34175.1"/>
    <property type="molecule type" value="Genomic_DNA"/>
</dbReference>
<gene>
    <name evidence="4" type="ORF">SFRICE_009946</name>
</gene>
<evidence type="ECO:0000256" key="2">
    <source>
        <dbReference type="ARBA" id="ARBA00023242"/>
    </source>
</evidence>
<dbReference type="GO" id="GO:0005730">
    <property type="term" value="C:nucleolus"/>
    <property type="evidence" value="ECO:0007669"/>
    <property type="project" value="TreeGrafter"/>
</dbReference>
<dbReference type="AlphaFoldDB" id="A0A2H1UZZ7"/>
<evidence type="ECO:0000313" key="4">
    <source>
        <dbReference type="EMBL" id="SOQ34175.1"/>
    </source>
</evidence>
<dbReference type="PANTHER" id="PTHR44267">
    <property type="entry name" value="WD REPEAT-CONTAINING PROTEIN 43"/>
    <property type="match status" value="1"/>
</dbReference>
<comment type="subcellular location">
    <subcellularLocation>
        <location evidence="1">Nucleus</location>
    </subcellularLocation>
</comment>
<accession>A0A2H1UZZ7</accession>
<name>A0A2H1UZZ7_SPOFR</name>
<reference evidence="4" key="1">
    <citation type="submission" date="2016-07" db="EMBL/GenBank/DDBJ databases">
        <authorList>
            <person name="Bretaudeau A."/>
        </authorList>
    </citation>
    <scope>NUCLEOTIDE SEQUENCE</scope>
    <source>
        <strain evidence="4">Rice</strain>
        <tissue evidence="4">Whole body</tissue>
    </source>
</reference>
<organism evidence="4">
    <name type="scientific">Spodoptera frugiperda</name>
    <name type="common">Fall armyworm</name>
    <dbReference type="NCBI Taxonomy" id="7108"/>
    <lineage>
        <taxon>Eukaryota</taxon>
        <taxon>Metazoa</taxon>
        <taxon>Ecdysozoa</taxon>
        <taxon>Arthropoda</taxon>
        <taxon>Hexapoda</taxon>
        <taxon>Insecta</taxon>
        <taxon>Pterygota</taxon>
        <taxon>Neoptera</taxon>
        <taxon>Endopterygota</taxon>
        <taxon>Lepidoptera</taxon>
        <taxon>Glossata</taxon>
        <taxon>Ditrysia</taxon>
        <taxon>Noctuoidea</taxon>
        <taxon>Noctuidae</taxon>
        <taxon>Amphipyrinae</taxon>
        <taxon>Spodoptera</taxon>
    </lineage>
</organism>
<dbReference type="InterPro" id="IPR052414">
    <property type="entry name" value="U3_snoRNA-assoc_WDR"/>
</dbReference>
<keyword evidence="2" id="KW-0539">Nucleus</keyword>
<protein>
    <submittedName>
        <fullName evidence="4">SFRICE_009946</fullName>
    </submittedName>
</protein>
<dbReference type="GO" id="GO:0000462">
    <property type="term" value="P:maturation of SSU-rRNA from tricistronic rRNA transcript (SSU-rRNA, 5.8S rRNA, LSU-rRNA)"/>
    <property type="evidence" value="ECO:0007669"/>
    <property type="project" value="TreeGrafter"/>
</dbReference>
<dbReference type="PANTHER" id="PTHR44267:SF1">
    <property type="entry name" value="WD REPEAT-CONTAINING PROTEIN 43"/>
    <property type="match status" value="1"/>
</dbReference>
<evidence type="ECO:0000256" key="1">
    <source>
        <dbReference type="ARBA" id="ARBA00004123"/>
    </source>
</evidence>
<evidence type="ECO:0000256" key="3">
    <source>
        <dbReference type="SAM" id="MobiDB-lite"/>
    </source>
</evidence>
<feature type="compositionally biased region" description="Acidic residues" evidence="3">
    <location>
        <begin position="201"/>
        <end position="210"/>
    </location>
</feature>
<sequence>MGVHCTVALRAIMCTSVYPFRNKGQFGIQFVVINDVLNVPDRCASVCTWLSAVVRCHSALLLATMGSRASDHLTQLLAIFTNRRSHLCQLLNLKGRLDLTISQRSASDIAQDEQEPVLNYNGEFYNTIYLSAAREWNSLPDSVFPDRRAMLRHERAGSTAVMTRPHRKGHSSSDEEMEAEPYQSDSDASWGDDKFESDASAQEEADSDGD</sequence>
<feature type="region of interest" description="Disordered" evidence="3">
    <location>
        <begin position="154"/>
        <end position="210"/>
    </location>
</feature>